<keyword evidence="2" id="KW-1185">Reference proteome</keyword>
<dbReference type="RefSeq" id="WP_193812840.1">
    <property type="nucleotide sequence ID" value="NZ_CP040442.1"/>
</dbReference>
<evidence type="ECO:0000313" key="2">
    <source>
        <dbReference type="Proteomes" id="UP000594195"/>
    </source>
</evidence>
<sequence>MENPTLEKKKTLIEWIENLDDLEIIQQLLNLKNVHESSTLISDINSETIVKEDFDEQFAAGMTSDELLENIAAHIESIDSEEK</sequence>
<dbReference type="AlphaFoldDB" id="A0A7M2Y5V6"/>
<dbReference type="EMBL" id="CP040442">
    <property type="protein sequence ID" value="QOW09627.1"/>
    <property type="molecule type" value="Genomic_DNA"/>
</dbReference>
<evidence type="ECO:0000313" key="1">
    <source>
        <dbReference type="EMBL" id="QOW09627.1"/>
    </source>
</evidence>
<dbReference type="Proteomes" id="UP000594195">
    <property type="component" value="Chromosome"/>
</dbReference>
<accession>A0A7M2Y5V6</accession>
<gene>
    <name evidence="1" type="ORF">Q73A0000_04220</name>
</gene>
<organism evidence="1 2">
    <name type="scientific">Kaistella flava</name>
    <name type="common">ex Peng et al. 2021</name>
    <dbReference type="NCBI Taxonomy" id="2038776"/>
    <lineage>
        <taxon>Bacteria</taxon>
        <taxon>Pseudomonadati</taxon>
        <taxon>Bacteroidota</taxon>
        <taxon>Flavobacteriia</taxon>
        <taxon>Flavobacteriales</taxon>
        <taxon>Weeksellaceae</taxon>
        <taxon>Chryseobacterium group</taxon>
        <taxon>Kaistella</taxon>
    </lineage>
</organism>
<protein>
    <submittedName>
        <fullName evidence="1">Uncharacterized protein</fullName>
    </submittedName>
</protein>
<name>A0A7M2Y5V6_9FLAO</name>
<proteinExistence type="predicted"/>
<dbReference type="KEGG" id="kfa:Q73A0000_04220"/>
<reference evidence="1 2" key="1">
    <citation type="submission" date="2019-05" db="EMBL/GenBank/DDBJ databases">
        <title>Chryseobacterium sp. isolated from King George Island, maritime Antarctica.</title>
        <authorList>
            <person name="Peng X."/>
        </authorList>
    </citation>
    <scope>NUCLEOTIDE SEQUENCE [LARGE SCALE GENOMIC DNA]</scope>
    <source>
        <strain evidence="1 2">7-3A</strain>
    </source>
</reference>